<evidence type="ECO:0000259" key="1">
    <source>
        <dbReference type="PROSITE" id="PS50801"/>
    </source>
</evidence>
<sequence length="143" mass="13865">MTADTADAPSVAAALAAPAALGSCTVLATPGGDVTVLSLHGALDLAVAGPLRRALDEACARSAATGHRVVVDVSGVGFVDSTALGALTAAFRDLRRAGGALRLAGAGEQTRLVLRLTNLAGVLGGDAPVGDAAAAIVGATTRR</sequence>
<dbReference type="Proteomes" id="UP000544110">
    <property type="component" value="Unassembled WGS sequence"/>
</dbReference>
<dbReference type="Pfam" id="PF01740">
    <property type="entry name" value="STAS"/>
    <property type="match status" value="1"/>
</dbReference>
<comment type="caution">
    <text evidence="2">The sequence shown here is derived from an EMBL/GenBank/DDBJ whole genome shotgun (WGS) entry which is preliminary data.</text>
</comment>
<proteinExistence type="predicted"/>
<feature type="domain" description="STAS" evidence="1">
    <location>
        <begin position="33"/>
        <end position="136"/>
    </location>
</feature>
<dbReference type="EMBL" id="JACCAC010000001">
    <property type="protein sequence ID" value="NYG54118.1"/>
    <property type="molecule type" value="Genomic_DNA"/>
</dbReference>
<dbReference type="RefSeq" id="WP_179516807.1">
    <property type="nucleotide sequence ID" value="NZ_JACCAC010000001.1"/>
</dbReference>
<keyword evidence="3" id="KW-1185">Reference proteome</keyword>
<dbReference type="GO" id="GO:0043856">
    <property type="term" value="F:anti-sigma factor antagonist activity"/>
    <property type="evidence" value="ECO:0007669"/>
    <property type="project" value="TreeGrafter"/>
</dbReference>
<organism evidence="2 3">
    <name type="scientific">Nocardioides perillae</name>
    <dbReference type="NCBI Taxonomy" id="1119534"/>
    <lineage>
        <taxon>Bacteria</taxon>
        <taxon>Bacillati</taxon>
        <taxon>Actinomycetota</taxon>
        <taxon>Actinomycetes</taxon>
        <taxon>Propionibacteriales</taxon>
        <taxon>Nocardioidaceae</taxon>
        <taxon>Nocardioides</taxon>
    </lineage>
</organism>
<name>A0A7Y9UJE1_9ACTN</name>
<accession>A0A7Y9UJE1</accession>
<protein>
    <submittedName>
        <fullName evidence="2">Anti-sigma B factor antagonist</fullName>
    </submittedName>
</protein>
<gene>
    <name evidence="2" type="ORF">BJ989_000422</name>
</gene>
<dbReference type="SUPFAM" id="SSF52091">
    <property type="entry name" value="SpoIIaa-like"/>
    <property type="match status" value="1"/>
</dbReference>
<evidence type="ECO:0000313" key="2">
    <source>
        <dbReference type="EMBL" id="NYG54118.1"/>
    </source>
</evidence>
<dbReference type="InterPro" id="IPR036513">
    <property type="entry name" value="STAS_dom_sf"/>
</dbReference>
<reference evidence="2 3" key="1">
    <citation type="submission" date="2020-07" db="EMBL/GenBank/DDBJ databases">
        <title>Sequencing the genomes of 1000 actinobacteria strains.</title>
        <authorList>
            <person name="Klenk H.-P."/>
        </authorList>
    </citation>
    <scope>NUCLEOTIDE SEQUENCE [LARGE SCALE GENOMIC DNA]</scope>
    <source>
        <strain evidence="2 3">DSM 24552</strain>
    </source>
</reference>
<dbReference type="PANTHER" id="PTHR33495:SF2">
    <property type="entry name" value="ANTI-SIGMA FACTOR ANTAGONIST TM_1081-RELATED"/>
    <property type="match status" value="1"/>
</dbReference>
<dbReference type="AlphaFoldDB" id="A0A7Y9UJE1"/>
<dbReference type="CDD" id="cd07043">
    <property type="entry name" value="STAS_anti-anti-sigma_factors"/>
    <property type="match status" value="1"/>
</dbReference>
<dbReference type="InterPro" id="IPR002645">
    <property type="entry name" value="STAS_dom"/>
</dbReference>
<evidence type="ECO:0000313" key="3">
    <source>
        <dbReference type="Proteomes" id="UP000544110"/>
    </source>
</evidence>
<dbReference type="PROSITE" id="PS50801">
    <property type="entry name" value="STAS"/>
    <property type="match status" value="1"/>
</dbReference>
<dbReference type="Gene3D" id="3.30.750.24">
    <property type="entry name" value="STAS domain"/>
    <property type="match status" value="1"/>
</dbReference>
<dbReference type="PANTHER" id="PTHR33495">
    <property type="entry name" value="ANTI-SIGMA FACTOR ANTAGONIST TM_1081-RELATED-RELATED"/>
    <property type="match status" value="1"/>
</dbReference>